<evidence type="ECO:0000313" key="2">
    <source>
        <dbReference type="EMBL" id="JAT58513.1"/>
    </source>
</evidence>
<gene>
    <name evidence="2" type="primary">SPAC7D4.14c_0</name>
    <name evidence="2" type="ORF">g.44391</name>
</gene>
<sequence length="251" mass="27403">DEEDEDEGEGEGEEEDEDGENQVVPLSIQAGTTTTATAPSVASCSSSEESSSGRIILQKMGFIHFCFEIHTSYFFHNRNRKPRPKILPYFEASTDGGVPHQSDASSHGRATRGAPFHNPTAAAAPIRRRRRLLTPLEVEGCRDKEEAALPALAGPPGRPPPDVLPRGGLRTVDAVLPSYRRPPISGASLGTRILSILRKHLTPVVLIGRGEVELRRKLQGCFPVQLFVLRDTEILFANRSCVPTGGFQSWD</sequence>
<reference evidence="2" key="1">
    <citation type="submission" date="2015-07" db="EMBL/GenBank/DDBJ databases">
        <title>Transcriptome Assembly of Anthurium amnicola.</title>
        <authorList>
            <person name="Suzuki J."/>
        </authorList>
    </citation>
    <scope>NUCLEOTIDE SEQUENCE</scope>
</reference>
<organism evidence="2">
    <name type="scientific">Anthurium amnicola</name>
    <dbReference type="NCBI Taxonomy" id="1678845"/>
    <lineage>
        <taxon>Eukaryota</taxon>
        <taxon>Viridiplantae</taxon>
        <taxon>Streptophyta</taxon>
        <taxon>Embryophyta</taxon>
        <taxon>Tracheophyta</taxon>
        <taxon>Spermatophyta</taxon>
        <taxon>Magnoliopsida</taxon>
        <taxon>Liliopsida</taxon>
        <taxon>Araceae</taxon>
        <taxon>Pothoideae</taxon>
        <taxon>Potheae</taxon>
        <taxon>Anthurium</taxon>
    </lineage>
</organism>
<protein>
    <submittedName>
        <fullName evidence="2">Uncharacterized protein C7D4.14c</fullName>
    </submittedName>
</protein>
<feature type="non-terminal residue" evidence="2">
    <location>
        <position position="1"/>
    </location>
</feature>
<feature type="compositionally biased region" description="Acidic residues" evidence="1">
    <location>
        <begin position="1"/>
        <end position="20"/>
    </location>
</feature>
<feature type="region of interest" description="Disordered" evidence="1">
    <location>
        <begin position="1"/>
        <end position="49"/>
    </location>
</feature>
<dbReference type="EMBL" id="GDJX01009423">
    <property type="protein sequence ID" value="JAT58513.1"/>
    <property type="molecule type" value="Transcribed_RNA"/>
</dbReference>
<evidence type="ECO:0000256" key="1">
    <source>
        <dbReference type="SAM" id="MobiDB-lite"/>
    </source>
</evidence>
<accession>A0A1D1YV15</accession>
<proteinExistence type="predicted"/>
<name>A0A1D1YV15_9ARAE</name>
<dbReference type="AlphaFoldDB" id="A0A1D1YV15"/>
<feature type="region of interest" description="Disordered" evidence="1">
    <location>
        <begin position="93"/>
        <end position="128"/>
    </location>
</feature>
<feature type="compositionally biased region" description="Low complexity" evidence="1">
    <location>
        <begin position="27"/>
        <end position="49"/>
    </location>
</feature>